<dbReference type="InterPro" id="IPR005829">
    <property type="entry name" value="Sugar_transporter_CS"/>
</dbReference>
<name>A0A1W4WC77_AGRPL</name>
<feature type="transmembrane region" description="Helical" evidence="8">
    <location>
        <begin position="319"/>
        <end position="340"/>
    </location>
</feature>
<evidence type="ECO:0000259" key="9">
    <source>
        <dbReference type="PROSITE" id="PS50850"/>
    </source>
</evidence>
<dbReference type="OrthoDB" id="6133115at2759"/>
<dbReference type="Pfam" id="PF00083">
    <property type="entry name" value="Sugar_tr"/>
    <property type="match status" value="1"/>
</dbReference>
<comment type="subcellular location">
    <subcellularLocation>
        <location evidence="1">Cell membrane</location>
        <topology evidence="1">Multi-pass membrane protein</topology>
    </subcellularLocation>
</comment>
<keyword evidence="3 8" id="KW-0812">Transmembrane</keyword>
<keyword evidence="6" id="KW-0325">Glycoprotein</keyword>
<dbReference type="KEGG" id="apln:108734493"/>
<dbReference type="FunFam" id="1.20.1250.20:FF:000055">
    <property type="entry name" value="Facilitated trehalose transporter Tret1-2 homolog"/>
    <property type="match status" value="1"/>
</dbReference>
<evidence type="ECO:0000256" key="2">
    <source>
        <dbReference type="ARBA" id="ARBA00022475"/>
    </source>
</evidence>
<dbReference type="AlphaFoldDB" id="A0A1W4WC77"/>
<feature type="transmembrane region" description="Helical" evidence="8">
    <location>
        <begin position="64"/>
        <end position="82"/>
    </location>
</feature>
<feature type="transmembrane region" description="Helical" evidence="8">
    <location>
        <begin position="154"/>
        <end position="181"/>
    </location>
</feature>
<evidence type="ECO:0000256" key="3">
    <source>
        <dbReference type="ARBA" id="ARBA00022692"/>
    </source>
</evidence>
<dbReference type="Gene3D" id="1.20.1250.20">
    <property type="entry name" value="MFS general substrate transporter like domains"/>
    <property type="match status" value="1"/>
</dbReference>
<feature type="transmembrane region" description="Helical" evidence="8">
    <location>
        <begin position="88"/>
        <end position="106"/>
    </location>
</feature>
<feature type="transmembrane region" description="Helical" evidence="8">
    <location>
        <begin position="352"/>
        <end position="376"/>
    </location>
</feature>
<keyword evidence="10" id="KW-1185">Reference proteome</keyword>
<feature type="transmembrane region" description="Helical" evidence="8">
    <location>
        <begin position="388"/>
        <end position="411"/>
    </location>
</feature>
<dbReference type="SUPFAM" id="SSF103473">
    <property type="entry name" value="MFS general substrate transporter"/>
    <property type="match status" value="1"/>
</dbReference>
<evidence type="ECO:0000256" key="4">
    <source>
        <dbReference type="ARBA" id="ARBA00022989"/>
    </source>
</evidence>
<dbReference type="PROSITE" id="PS50850">
    <property type="entry name" value="MFS"/>
    <property type="match status" value="1"/>
</dbReference>
<dbReference type="InterPro" id="IPR005828">
    <property type="entry name" value="MFS_sugar_transport-like"/>
</dbReference>
<evidence type="ECO:0000256" key="7">
    <source>
        <dbReference type="ARBA" id="ARBA00024348"/>
    </source>
</evidence>
<feature type="transmembrane region" description="Helical" evidence="8">
    <location>
        <begin position="417"/>
        <end position="439"/>
    </location>
</feature>
<evidence type="ECO:0000313" key="11">
    <source>
        <dbReference type="RefSeq" id="XP_018321581.2"/>
    </source>
</evidence>
<dbReference type="Proteomes" id="UP000192223">
    <property type="component" value="Unplaced"/>
</dbReference>
<dbReference type="PANTHER" id="PTHR48021">
    <property type="match status" value="1"/>
</dbReference>
<dbReference type="PRINTS" id="PR00171">
    <property type="entry name" value="SUGRTRNSPORT"/>
</dbReference>
<accession>A0A1W4WC77</accession>
<dbReference type="InterPro" id="IPR050549">
    <property type="entry name" value="MFS_Trehalose_Transporter"/>
</dbReference>
<dbReference type="InterPro" id="IPR003663">
    <property type="entry name" value="Sugar/inositol_transpt"/>
</dbReference>
<feature type="transmembrane region" description="Helical" evidence="8">
    <location>
        <begin position="286"/>
        <end position="307"/>
    </location>
</feature>
<dbReference type="PROSITE" id="PS00216">
    <property type="entry name" value="SUGAR_TRANSPORT_1"/>
    <property type="match status" value="1"/>
</dbReference>
<evidence type="ECO:0000256" key="6">
    <source>
        <dbReference type="ARBA" id="ARBA00023180"/>
    </source>
</evidence>
<dbReference type="InParanoid" id="A0A1W4WC77"/>
<dbReference type="GO" id="GO:0022857">
    <property type="term" value="F:transmembrane transporter activity"/>
    <property type="evidence" value="ECO:0007669"/>
    <property type="project" value="InterPro"/>
</dbReference>
<keyword evidence="4 8" id="KW-1133">Transmembrane helix</keyword>
<evidence type="ECO:0000256" key="5">
    <source>
        <dbReference type="ARBA" id="ARBA00023136"/>
    </source>
</evidence>
<protein>
    <submittedName>
        <fullName evidence="11">Facilitated trehalose transporter Tret1-like</fullName>
    </submittedName>
</protein>
<dbReference type="PANTHER" id="PTHR48021:SF46">
    <property type="entry name" value="MAJOR FACILITATOR SUPERFAMILY (MFS) PROFILE DOMAIN-CONTAINING PROTEIN"/>
    <property type="match status" value="1"/>
</dbReference>
<keyword evidence="2" id="KW-1003">Cell membrane</keyword>
<proteinExistence type="inferred from homology"/>
<gene>
    <name evidence="11" type="primary">LOC108734493</name>
</gene>
<dbReference type="STRING" id="224129.A0A1W4WC77"/>
<dbReference type="RefSeq" id="XP_018321581.2">
    <property type="nucleotide sequence ID" value="XM_018466079.2"/>
</dbReference>
<sequence length="456" mass="50648">MNENNPRRIFISKWPQLVAVITGTLGTISDGMHYGWTAPMIPKLLQPDSPISITQSDQLWIENILMIGALVGLILTIIYSQVLGRRPIIILAAVKQFVAWSLIATTSRVEVLYFARFLAGVAGNIPFVTIPMYIAEIAEESVRGFLETFIYTNMMVGVVIIYCIAPFTSVSVSSCVGATCATIQIISFSFMPESPYYLLIKDNYSDALKSLQTFRGKADVYVELNEIRKAVRRQESEEGRIIDLFLIKSNRKAFLINCVLNFSQHFAGISVLLMNLHTILEDAHSIIRPSAASIIIVTVMLAACISSSFVIDKLGRKKLLVSSSMASGIALFLLATYFALKKNGYNLSHYEWVPLVAVLLYSWCFKFGLGMVPIVLSGELFPTKMKAVGTTFGVVISCIFCMLSVFLYVSFIDFYGMHVPFFVFSGCCAITALFAIVYIPETKGKTLEEIQMILKS</sequence>
<evidence type="ECO:0000256" key="1">
    <source>
        <dbReference type="ARBA" id="ARBA00004651"/>
    </source>
</evidence>
<feature type="transmembrane region" description="Helical" evidence="8">
    <location>
        <begin position="113"/>
        <end position="134"/>
    </location>
</feature>
<reference evidence="11" key="1">
    <citation type="submission" date="2025-08" db="UniProtKB">
        <authorList>
            <consortium name="RefSeq"/>
        </authorList>
    </citation>
    <scope>IDENTIFICATION</scope>
    <source>
        <tissue evidence="11">Entire body</tissue>
    </source>
</reference>
<dbReference type="InterPro" id="IPR020846">
    <property type="entry name" value="MFS_dom"/>
</dbReference>
<keyword evidence="5 8" id="KW-0472">Membrane</keyword>
<dbReference type="GeneID" id="108734493"/>
<dbReference type="InterPro" id="IPR036259">
    <property type="entry name" value="MFS_trans_sf"/>
</dbReference>
<feature type="domain" description="Major facilitator superfamily (MFS) profile" evidence="9">
    <location>
        <begin position="19"/>
        <end position="443"/>
    </location>
</feature>
<organism evidence="10 11">
    <name type="scientific">Agrilus planipennis</name>
    <name type="common">Emerald ash borer</name>
    <name type="synonym">Agrilus marcopoli</name>
    <dbReference type="NCBI Taxonomy" id="224129"/>
    <lineage>
        <taxon>Eukaryota</taxon>
        <taxon>Metazoa</taxon>
        <taxon>Ecdysozoa</taxon>
        <taxon>Arthropoda</taxon>
        <taxon>Hexapoda</taxon>
        <taxon>Insecta</taxon>
        <taxon>Pterygota</taxon>
        <taxon>Neoptera</taxon>
        <taxon>Endopterygota</taxon>
        <taxon>Coleoptera</taxon>
        <taxon>Polyphaga</taxon>
        <taxon>Elateriformia</taxon>
        <taxon>Buprestoidea</taxon>
        <taxon>Buprestidae</taxon>
        <taxon>Agrilinae</taxon>
        <taxon>Agrilus</taxon>
    </lineage>
</organism>
<dbReference type="GO" id="GO:0005886">
    <property type="term" value="C:plasma membrane"/>
    <property type="evidence" value="ECO:0007669"/>
    <property type="project" value="UniProtKB-SubCell"/>
</dbReference>
<evidence type="ECO:0000256" key="8">
    <source>
        <dbReference type="SAM" id="Phobius"/>
    </source>
</evidence>
<evidence type="ECO:0000313" key="10">
    <source>
        <dbReference type="Proteomes" id="UP000192223"/>
    </source>
</evidence>
<feature type="transmembrane region" description="Helical" evidence="8">
    <location>
        <begin position="254"/>
        <end position="274"/>
    </location>
</feature>
<comment type="similarity">
    <text evidence="7">Belongs to the major facilitator superfamily. Sugar transporter (TC 2.A.1.1) family. Trehalose transporter subfamily.</text>
</comment>